<reference evidence="2" key="2">
    <citation type="submission" date="2025-09" db="UniProtKB">
        <authorList>
            <consortium name="Ensembl"/>
        </authorList>
    </citation>
    <scope>IDENTIFICATION</scope>
</reference>
<protein>
    <submittedName>
        <fullName evidence="2">Uncharacterized protein</fullName>
    </submittedName>
</protein>
<dbReference type="AlphaFoldDB" id="A0A8C6BZQ9"/>
<evidence type="ECO:0000256" key="1">
    <source>
        <dbReference type="SAM" id="MobiDB-lite"/>
    </source>
</evidence>
<evidence type="ECO:0000313" key="3">
    <source>
        <dbReference type="Proteomes" id="UP000694561"/>
    </source>
</evidence>
<feature type="compositionally biased region" description="Basic and acidic residues" evidence="1">
    <location>
        <begin position="245"/>
        <end position="255"/>
    </location>
</feature>
<feature type="region of interest" description="Disordered" evidence="1">
    <location>
        <begin position="105"/>
        <end position="286"/>
    </location>
</feature>
<dbReference type="Proteomes" id="UP000694561">
    <property type="component" value="Unplaced"/>
</dbReference>
<feature type="compositionally biased region" description="Pro residues" evidence="1">
    <location>
        <begin position="271"/>
        <end position="280"/>
    </location>
</feature>
<sequence>MGTEQSKEPSGGERYGRAAPGWLCPRHLGPLHPATAPFWPWKPVLVGSSGQSPSTGPLGWLPLCILRRHRAVEPGGHGSPSLPSQSAAAGRRPFCVPRIILTECAPKPPSPPEARLEEPGLRTTPTPRPRSLAGSGRGWDNPQAPPGLMAEVSQPGNSSMLEKEGAALKRLGTGSYSPEKGGAGVPCSRGPAPDRTQEPSTAETYPEETLKDSGHDAQPCSGDCRGQRAAGLGCTGRGATTQRMDSLEETLRELEATLSQMGTAPAAGSPGSPPPPPPGPQVAASCPILSSYLPAPYSCDHLPAGCPERSSPPGLPHRSLKPSSPSSLQSQGSGSGSQPDGSSLRRPLTQDQRGLSPQPLLDKTLLRLVAPGCGRGLYACLPATPLPSSASFPLLSSPTCSLGSPLSSQPPS</sequence>
<proteinExistence type="predicted"/>
<accession>A0A8C6BZQ9</accession>
<dbReference type="Ensembl" id="ENSMMNT00015026952.1">
    <property type="protein sequence ID" value="ENSMMNP00015024523.1"/>
    <property type="gene ID" value="ENSMMNG00015017965.1"/>
</dbReference>
<organism evidence="2 3">
    <name type="scientific">Monodon monoceros</name>
    <name type="common">Narwhal</name>
    <name type="synonym">Ceratodon monodon</name>
    <dbReference type="NCBI Taxonomy" id="40151"/>
    <lineage>
        <taxon>Eukaryota</taxon>
        <taxon>Metazoa</taxon>
        <taxon>Chordata</taxon>
        <taxon>Craniata</taxon>
        <taxon>Vertebrata</taxon>
        <taxon>Euteleostomi</taxon>
        <taxon>Mammalia</taxon>
        <taxon>Eutheria</taxon>
        <taxon>Laurasiatheria</taxon>
        <taxon>Artiodactyla</taxon>
        <taxon>Whippomorpha</taxon>
        <taxon>Cetacea</taxon>
        <taxon>Odontoceti</taxon>
        <taxon>Monodontidae</taxon>
        <taxon>Monodon</taxon>
    </lineage>
</organism>
<evidence type="ECO:0000313" key="2">
    <source>
        <dbReference type="Ensembl" id="ENSMMNP00015024523.1"/>
    </source>
</evidence>
<name>A0A8C6BZQ9_MONMO</name>
<feature type="region of interest" description="Disordered" evidence="1">
    <location>
        <begin position="307"/>
        <end position="359"/>
    </location>
</feature>
<keyword evidence="3" id="KW-1185">Reference proteome</keyword>
<dbReference type="GeneTree" id="ENSGT00860000135964"/>
<feature type="compositionally biased region" description="Low complexity" evidence="1">
    <location>
        <begin position="321"/>
        <end position="344"/>
    </location>
</feature>
<reference evidence="2" key="1">
    <citation type="submission" date="2025-08" db="UniProtKB">
        <authorList>
            <consortium name="Ensembl"/>
        </authorList>
    </citation>
    <scope>IDENTIFICATION</scope>
</reference>